<feature type="region of interest" description="Disordered" evidence="4">
    <location>
        <begin position="1085"/>
        <end position="1119"/>
    </location>
</feature>
<dbReference type="InterPro" id="IPR018358">
    <property type="entry name" value="Disintegrin_CS"/>
</dbReference>
<dbReference type="SUPFAM" id="SSF55486">
    <property type="entry name" value="Metalloproteases ('zincins'), catalytic domain"/>
    <property type="match status" value="1"/>
</dbReference>
<accession>A0A7M5VAN7</accession>
<evidence type="ECO:0000256" key="4">
    <source>
        <dbReference type="SAM" id="MobiDB-lite"/>
    </source>
</evidence>
<feature type="disulfide bond" evidence="2">
    <location>
        <begin position="343"/>
        <end position="363"/>
    </location>
</feature>
<evidence type="ECO:0000256" key="2">
    <source>
        <dbReference type="PROSITE-ProRule" id="PRU00068"/>
    </source>
</evidence>
<feature type="domain" description="Disintegrin" evidence="7">
    <location>
        <begin position="285"/>
        <end position="371"/>
    </location>
</feature>
<feature type="domain" description="Peptidase M12B" evidence="8">
    <location>
        <begin position="87"/>
        <end position="279"/>
    </location>
</feature>
<organism evidence="9 10">
    <name type="scientific">Clytia hemisphaerica</name>
    <dbReference type="NCBI Taxonomy" id="252671"/>
    <lineage>
        <taxon>Eukaryota</taxon>
        <taxon>Metazoa</taxon>
        <taxon>Cnidaria</taxon>
        <taxon>Hydrozoa</taxon>
        <taxon>Hydroidolina</taxon>
        <taxon>Leptothecata</taxon>
        <taxon>Obeliida</taxon>
        <taxon>Clytiidae</taxon>
        <taxon>Clytia</taxon>
    </lineage>
</organism>
<dbReference type="GO" id="GO:0046872">
    <property type="term" value="F:metal ion binding"/>
    <property type="evidence" value="ECO:0007669"/>
    <property type="project" value="UniProtKB-KW"/>
</dbReference>
<feature type="chain" id="PRO_5029639395" evidence="6">
    <location>
        <begin position="24"/>
        <end position="1119"/>
    </location>
</feature>
<dbReference type="GeneID" id="136812248"/>
<evidence type="ECO:0000259" key="8">
    <source>
        <dbReference type="PROSITE" id="PS50215"/>
    </source>
</evidence>
<dbReference type="Gene3D" id="3.40.390.10">
    <property type="entry name" value="Collagenase (Catalytic Domain)"/>
    <property type="match status" value="1"/>
</dbReference>
<feature type="compositionally biased region" description="Low complexity" evidence="4">
    <location>
        <begin position="969"/>
        <end position="983"/>
    </location>
</feature>
<feature type="region of interest" description="Disordered" evidence="4">
    <location>
        <begin position="776"/>
        <end position="1014"/>
    </location>
</feature>
<dbReference type="PANTHER" id="PTHR11905:SF159">
    <property type="entry name" value="ADAM METALLOPROTEASE"/>
    <property type="match status" value="1"/>
</dbReference>
<keyword evidence="5" id="KW-0472">Membrane</keyword>
<dbReference type="Pfam" id="PF00200">
    <property type="entry name" value="Disintegrin"/>
    <property type="match status" value="1"/>
</dbReference>
<feature type="compositionally biased region" description="Basic and acidic residues" evidence="4">
    <location>
        <begin position="1002"/>
        <end position="1014"/>
    </location>
</feature>
<dbReference type="FunFam" id="4.10.70.10:FF:000001">
    <property type="entry name" value="Disintegrin and metalloproteinase domain-containing protein 22"/>
    <property type="match status" value="1"/>
</dbReference>
<dbReference type="OrthoDB" id="5985446at2759"/>
<evidence type="ECO:0000313" key="10">
    <source>
        <dbReference type="Proteomes" id="UP000594262"/>
    </source>
</evidence>
<feature type="binding site" evidence="3">
    <location>
        <position position="224"/>
    </location>
    <ligand>
        <name>Zn(2+)</name>
        <dbReference type="ChEBI" id="CHEBI:29105"/>
        <note>catalytic</note>
    </ligand>
</feature>
<feature type="compositionally biased region" description="Basic and acidic residues" evidence="4">
    <location>
        <begin position="804"/>
        <end position="822"/>
    </location>
</feature>
<keyword evidence="5" id="KW-0812">Transmembrane</keyword>
<sequence length="1119" mass="124334">MNILLRPTFMFWYGFTMLRIVGSLHLTGPAFQNVHFNRHAGPSNQKSISNDTSQQIVIKAFPEQSGYFTERNTRRVRRSLMEEEEWMFLKCAVVVDRSFFETIGQNNTRDTKRVVADLVDHLSEVFKSLKIRFALVSMETNSVLNVTTSAGETLRRFKKYNLDVLLRNRRGEHDIALLLTNKGFGGLAGLANVGGLCTESAASVVTWSGNVEMTASVIAHEMGHNFGFLHTGRGCTCSDGPCAMDSSISNPTNEFSSCDQQEFLGYIEKSRFPCLLDVPQEIATDAICGNGLVEETEECDCGTKEECADPCCDAETCKLKPHAECSSGECCHDCKLKKKGSLCRDIQNDCDLQDFCDGKSSKCTKNSYKEDYTLCNQGNSFCLHGACAMSYDSQCQVFWGKNALKGHDICYKNLNTRGDTFGNCGMDDQDNYIKCELEDTLCGYLQCTGENLPIFPIIGSNRKASVFSFTSENTRITCRAGSTYLGFDVKDATLVASGTKCGEGKVCHEKRCINVTDLQQSKCVSKCPPDKVCSNEGVCRCLYSLDNVTCINPPPLQRKAVEGEIKDDSNSNTLIGVLVTLIILLLLLIVILFFKRKSIQAFLLRRKLSCASSAITALADSNNNQSASTIVDMDQSDASFKEKPSLTNKRKISFASKLFVEISSVSSGFRNPLKSIDVTKRLNELGKESMVDDPTVSGNVGKAPKVHCDSLTDTENMPKNLEQSGNEVSSLVKSANPILVRESSVDQDPERKKLQVDQALEITSLYGLEMDLTPKLKKHPNKLTPIKRPSKIKKKKSSSKTKRVSTEKKKKNSENHEEKIQRISDVFSENDDVFEENQDKGSPNEDIQPSIVVPESKPRKRGETVSDTNLEMKARNYSIKSSEVVKQRPRSKTTMLDVSPNNESKGANPVTKVTGRRQRQSTVQPPTFTDTNQKVGSLSQIKISPRKISTASTTFEQQSMKTKGRKISRVSPSAYSPSSSPNRPRSKTMSTSASRQSARMRSGTETDRSDTKVLNDHPRRKLAFNSNYSRENTLLVKEATTGEDAVFAGDINYNKANSLLVRDTTTTKRSVTIVLDDEDTDLNHFSRYRKPSSTNPPNELKVENKTNIRKISTVQKGRR</sequence>
<keyword evidence="3" id="KW-0862">Zinc</keyword>
<evidence type="ECO:0000313" key="9">
    <source>
        <dbReference type="EnsemblMetazoa" id="CLYHEMP006895.2"/>
    </source>
</evidence>
<dbReference type="GO" id="GO:0006508">
    <property type="term" value="P:proteolysis"/>
    <property type="evidence" value="ECO:0007669"/>
    <property type="project" value="InterPro"/>
</dbReference>
<dbReference type="Proteomes" id="UP000594262">
    <property type="component" value="Unplaced"/>
</dbReference>
<proteinExistence type="predicted"/>
<feature type="compositionally biased region" description="Polar residues" evidence="4">
    <location>
        <begin position="892"/>
        <end position="905"/>
    </location>
</feature>
<feature type="signal peptide" evidence="6">
    <location>
        <begin position="1"/>
        <end position="23"/>
    </location>
</feature>
<reference evidence="9" key="1">
    <citation type="submission" date="2021-01" db="UniProtKB">
        <authorList>
            <consortium name="EnsemblMetazoa"/>
        </authorList>
    </citation>
    <scope>IDENTIFICATION</scope>
</reference>
<feature type="compositionally biased region" description="Polar residues" evidence="4">
    <location>
        <begin position="1109"/>
        <end position="1119"/>
    </location>
</feature>
<dbReference type="InterPro" id="IPR034027">
    <property type="entry name" value="Reprolysin_adamalysin"/>
</dbReference>
<keyword evidence="3" id="KW-0479">Metal-binding</keyword>
<dbReference type="PRINTS" id="PR00289">
    <property type="entry name" value="DISINTEGRIN"/>
</dbReference>
<evidence type="ECO:0000256" key="1">
    <source>
        <dbReference type="ARBA" id="ARBA00023157"/>
    </source>
</evidence>
<dbReference type="GO" id="GO:0004222">
    <property type="term" value="F:metalloendopeptidase activity"/>
    <property type="evidence" value="ECO:0007669"/>
    <property type="project" value="InterPro"/>
</dbReference>
<feature type="transmembrane region" description="Helical" evidence="5">
    <location>
        <begin position="574"/>
        <end position="594"/>
    </location>
</feature>
<feature type="compositionally biased region" description="Basic residues" evidence="4">
    <location>
        <begin position="788"/>
        <end position="803"/>
    </location>
</feature>
<name>A0A7M5VAN7_9CNID</name>
<dbReference type="Gene3D" id="4.10.70.10">
    <property type="entry name" value="Disintegrin domain"/>
    <property type="match status" value="1"/>
</dbReference>
<keyword evidence="6" id="KW-0732">Signal</keyword>
<dbReference type="RefSeq" id="XP_066924827.1">
    <property type="nucleotide sequence ID" value="XM_067068726.1"/>
</dbReference>
<keyword evidence="1 3" id="KW-1015">Disulfide bond</keyword>
<dbReference type="SMART" id="SM00608">
    <property type="entry name" value="ACR"/>
    <property type="match status" value="1"/>
</dbReference>
<dbReference type="AlphaFoldDB" id="A0A7M5VAN7"/>
<feature type="binding site" evidence="3">
    <location>
        <position position="220"/>
    </location>
    <ligand>
        <name>Zn(2+)</name>
        <dbReference type="ChEBI" id="CHEBI:29105"/>
        <note>catalytic</note>
    </ligand>
</feature>
<feature type="disulfide bond" evidence="3">
    <location>
        <begin position="237"/>
        <end position="242"/>
    </location>
</feature>
<feature type="compositionally biased region" description="Polar residues" evidence="4">
    <location>
        <begin position="987"/>
        <end position="999"/>
    </location>
</feature>
<feature type="active site" evidence="3">
    <location>
        <position position="221"/>
    </location>
</feature>
<dbReference type="InterPro" id="IPR001590">
    <property type="entry name" value="Peptidase_M12B"/>
</dbReference>
<dbReference type="PROSITE" id="PS00427">
    <property type="entry name" value="DISINTEGRIN_1"/>
    <property type="match status" value="1"/>
</dbReference>
<dbReference type="InterPro" id="IPR024079">
    <property type="entry name" value="MetalloPept_cat_dom_sf"/>
</dbReference>
<dbReference type="Pfam" id="PF08516">
    <property type="entry name" value="ADAM_CR"/>
    <property type="match status" value="1"/>
</dbReference>
<dbReference type="InterPro" id="IPR001762">
    <property type="entry name" value="Disintegrin_dom"/>
</dbReference>
<evidence type="ECO:0000256" key="6">
    <source>
        <dbReference type="SAM" id="SignalP"/>
    </source>
</evidence>
<comment type="caution">
    <text evidence="3">Lacks conserved residue(s) required for the propagation of feature annotation.</text>
</comment>
<protein>
    <submittedName>
        <fullName evidence="9">Uncharacterized protein</fullName>
    </submittedName>
</protein>
<evidence type="ECO:0000256" key="3">
    <source>
        <dbReference type="PROSITE-ProRule" id="PRU00276"/>
    </source>
</evidence>
<dbReference type="Pfam" id="PF01421">
    <property type="entry name" value="Reprolysin"/>
    <property type="match status" value="1"/>
</dbReference>
<dbReference type="PANTHER" id="PTHR11905">
    <property type="entry name" value="ADAM A DISINTEGRIN AND METALLOPROTEASE DOMAIN"/>
    <property type="match status" value="1"/>
</dbReference>
<dbReference type="SUPFAM" id="SSF57552">
    <property type="entry name" value="Blood coagulation inhibitor (disintegrin)"/>
    <property type="match status" value="1"/>
</dbReference>
<keyword evidence="5" id="KW-1133">Transmembrane helix</keyword>
<dbReference type="InterPro" id="IPR036436">
    <property type="entry name" value="Disintegrin_dom_sf"/>
</dbReference>
<feature type="binding site" evidence="3">
    <location>
        <position position="230"/>
    </location>
    <ligand>
        <name>Zn(2+)</name>
        <dbReference type="ChEBI" id="CHEBI:29105"/>
        <note>catalytic</note>
    </ligand>
</feature>
<dbReference type="InterPro" id="IPR006586">
    <property type="entry name" value="ADAM_Cys-rich"/>
</dbReference>
<dbReference type="SMART" id="SM00050">
    <property type="entry name" value="DISIN"/>
    <property type="match status" value="1"/>
</dbReference>
<dbReference type="CDD" id="cd04269">
    <property type="entry name" value="ZnMc_adamalysin_II_like"/>
    <property type="match status" value="1"/>
</dbReference>
<evidence type="ECO:0000256" key="5">
    <source>
        <dbReference type="SAM" id="Phobius"/>
    </source>
</evidence>
<keyword evidence="10" id="KW-1185">Reference proteome</keyword>
<evidence type="ECO:0000259" key="7">
    <source>
        <dbReference type="PROSITE" id="PS50214"/>
    </source>
</evidence>
<dbReference type="PROSITE" id="PS50214">
    <property type="entry name" value="DISINTEGRIN_2"/>
    <property type="match status" value="1"/>
</dbReference>
<dbReference type="PROSITE" id="PS50215">
    <property type="entry name" value="ADAM_MEPRO"/>
    <property type="match status" value="1"/>
</dbReference>
<feature type="compositionally biased region" description="Polar residues" evidence="4">
    <location>
        <begin position="920"/>
        <end position="961"/>
    </location>
</feature>
<dbReference type="EnsemblMetazoa" id="CLYHEMT006895.2">
    <property type="protein sequence ID" value="CLYHEMP006895.2"/>
    <property type="gene ID" value="CLYHEMG006895"/>
</dbReference>